<dbReference type="GO" id="GO:0005743">
    <property type="term" value="C:mitochondrial inner membrane"/>
    <property type="evidence" value="ECO:0007669"/>
    <property type="project" value="TreeGrafter"/>
</dbReference>
<dbReference type="PANTHER" id="PTHR12428">
    <property type="entry name" value="OXA1"/>
    <property type="match status" value="1"/>
</dbReference>
<reference evidence="10 11" key="1">
    <citation type="submission" date="2023-03" db="EMBL/GenBank/DDBJ databases">
        <title>Genome sequence of Lichtheimia ornata CBS 291.66.</title>
        <authorList>
            <person name="Mohabir J.T."/>
            <person name="Shea T.P."/>
            <person name="Kurbessoian T."/>
            <person name="Berby B."/>
            <person name="Fontaine J."/>
            <person name="Livny J."/>
            <person name="Gnirke A."/>
            <person name="Stajich J.E."/>
            <person name="Cuomo C.A."/>
        </authorList>
    </citation>
    <scope>NUCLEOTIDE SEQUENCE [LARGE SCALE GENOMIC DNA]</scope>
    <source>
        <strain evidence="10">CBS 291.66</strain>
    </source>
</reference>
<gene>
    <name evidence="10" type="ORF">O0I10_008826</name>
</gene>
<evidence type="ECO:0000256" key="7">
    <source>
        <dbReference type="SAM" id="MobiDB-lite"/>
    </source>
</evidence>
<sequence>MPRLSPAAVYRHNFVIPCRHRNHPLKTTTRASSLPIVLAANESLLESVHSAGVPWWATIVGLTCLLRSSLTLPIAVYQQRSIGRMIELAPMVQSWGETLKTHVTTEARKAGWDYARYNKELQRQYRRKVNDIYKQYGCPRWKLLSLPYVQIPLFVSMSLTIRHMTGMPLPWYGQVAENSADGMNHEGLAWFTDLTVPDPTMTFPLLIGAGTLLNVELNAWLAKDRKKTLTQKILTNAFRVLAVAFVPIAAHAPMSLGLYWCTSAWFSVVQNVAFRIPLVRQVLKMPQLTPPKSSSITNKSISTSTTTS</sequence>
<organism evidence="10 11">
    <name type="scientific">Lichtheimia ornata</name>
    <dbReference type="NCBI Taxonomy" id="688661"/>
    <lineage>
        <taxon>Eukaryota</taxon>
        <taxon>Fungi</taxon>
        <taxon>Fungi incertae sedis</taxon>
        <taxon>Mucoromycota</taxon>
        <taxon>Mucoromycotina</taxon>
        <taxon>Mucoromycetes</taxon>
        <taxon>Mucorales</taxon>
        <taxon>Lichtheimiaceae</taxon>
        <taxon>Lichtheimia</taxon>
    </lineage>
</organism>
<keyword evidence="3 6" id="KW-0812">Transmembrane</keyword>
<dbReference type="EMBL" id="JARTCD010000048">
    <property type="protein sequence ID" value="KAJ8655540.1"/>
    <property type="molecule type" value="Genomic_DNA"/>
</dbReference>
<evidence type="ECO:0000313" key="11">
    <source>
        <dbReference type="Proteomes" id="UP001234581"/>
    </source>
</evidence>
<name>A0AAD7UYD4_9FUNG</name>
<dbReference type="GO" id="GO:0032979">
    <property type="term" value="P:protein insertion into mitochondrial inner membrane from matrix"/>
    <property type="evidence" value="ECO:0007669"/>
    <property type="project" value="TreeGrafter"/>
</dbReference>
<evidence type="ECO:0000313" key="10">
    <source>
        <dbReference type="EMBL" id="KAJ8655540.1"/>
    </source>
</evidence>
<evidence type="ECO:0000256" key="4">
    <source>
        <dbReference type="ARBA" id="ARBA00022989"/>
    </source>
</evidence>
<dbReference type="Proteomes" id="UP001234581">
    <property type="component" value="Unassembled WGS sequence"/>
</dbReference>
<comment type="similarity">
    <text evidence="2 6">Belongs to the OXA1/ALB3/YidC family.</text>
</comment>
<evidence type="ECO:0000256" key="2">
    <source>
        <dbReference type="ARBA" id="ARBA00009877"/>
    </source>
</evidence>
<dbReference type="InterPro" id="IPR028055">
    <property type="entry name" value="YidC/Oxa/ALB_C"/>
</dbReference>
<dbReference type="InterPro" id="IPR001708">
    <property type="entry name" value="YidC/ALB3/OXA1/COX18"/>
</dbReference>
<dbReference type="GO" id="GO:0032977">
    <property type="term" value="F:membrane insertase activity"/>
    <property type="evidence" value="ECO:0007669"/>
    <property type="project" value="InterPro"/>
</dbReference>
<feature type="transmembrane region" description="Helical" evidence="8">
    <location>
        <begin position="201"/>
        <end position="221"/>
    </location>
</feature>
<dbReference type="RefSeq" id="XP_058340453.1">
    <property type="nucleotide sequence ID" value="XM_058488827.1"/>
</dbReference>
<dbReference type="CDD" id="cd20069">
    <property type="entry name" value="5TM_Oxa1-like"/>
    <property type="match status" value="1"/>
</dbReference>
<evidence type="ECO:0000256" key="1">
    <source>
        <dbReference type="ARBA" id="ARBA00004141"/>
    </source>
</evidence>
<keyword evidence="11" id="KW-1185">Reference proteome</keyword>
<dbReference type="GeneID" id="83216233"/>
<feature type="transmembrane region" description="Helical" evidence="8">
    <location>
        <begin position="143"/>
        <end position="161"/>
    </location>
</feature>
<accession>A0AAD7UYD4</accession>
<evidence type="ECO:0000256" key="8">
    <source>
        <dbReference type="SAM" id="Phobius"/>
    </source>
</evidence>
<feature type="domain" description="Membrane insertase YidC/Oxa/ALB C-terminal" evidence="9">
    <location>
        <begin position="55"/>
        <end position="273"/>
    </location>
</feature>
<feature type="region of interest" description="Disordered" evidence="7">
    <location>
        <begin position="289"/>
        <end position="308"/>
    </location>
</feature>
<evidence type="ECO:0000256" key="3">
    <source>
        <dbReference type="ARBA" id="ARBA00022692"/>
    </source>
</evidence>
<dbReference type="Pfam" id="PF02096">
    <property type="entry name" value="60KD_IMP"/>
    <property type="match status" value="1"/>
</dbReference>
<keyword evidence="4 8" id="KW-1133">Transmembrane helix</keyword>
<dbReference type="AlphaFoldDB" id="A0AAD7UYD4"/>
<evidence type="ECO:0000259" key="9">
    <source>
        <dbReference type="Pfam" id="PF02096"/>
    </source>
</evidence>
<protein>
    <recommendedName>
        <fullName evidence="9">Membrane insertase YidC/Oxa/ALB C-terminal domain-containing protein</fullName>
    </recommendedName>
</protein>
<evidence type="ECO:0000256" key="6">
    <source>
        <dbReference type="RuleBase" id="RU003945"/>
    </source>
</evidence>
<comment type="subcellular location">
    <subcellularLocation>
        <location evidence="1 6">Membrane</location>
        <topology evidence="1 6">Multi-pass membrane protein</topology>
    </subcellularLocation>
</comment>
<evidence type="ECO:0000256" key="5">
    <source>
        <dbReference type="ARBA" id="ARBA00023136"/>
    </source>
</evidence>
<comment type="caution">
    <text evidence="10">The sequence shown here is derived from an EMBL/GenBank/DDBJ whole genome shotgun (WGS) entry which is preliminary data.</text>
</comment>
<feature type="compositionally biased region" description="Low complexity" evidence="7">
    <location>
        <begin position="290"/>
        <end position="308"/>
    </location>
</feature>
<keyword evidence="5 8" id="KW-0472">Membrane</keyword>
<proteinExistence type="inferred from homology"/>
<dbReference type="PANTHER" id="PTHR12428:SF65">
    <property type="entry name" value="CYTOCHROME C OXIDASE ASSEMBLY PROTEIN COX18, MITOCHONDRIAL"/>
    <property type="match status" value="1"/>
</dbReference>
<feature type="transmembrane region" description="Helical" evidence="8">
    <location>
        <begin position="55"/>
        <end position="77"/>
    </location>
</feature>
<feature type="transmembrane region" description="Helical" evidence="8">
    <location>
        <begin position="256"/>
        <end position="278"/>
    </location>
</feature>
<dbReference type="GO" id="GO:0033617">
    <property type="term" value="P:mitochondrial respiratory chain complex IV assembly"/>
    <property type="evidence" value="ECO:0007669"/>
    <property type="project" value="TreeGrafter"/>
</dbReference>
<feature type="transmembrane region" description="Helical" evidence="8">
    <location>
        <begin position="233"/>
        <end position="250"/>
    </location>
</feature>